<dbReference type="SUPFAM" id="SSF48452">
    <property type="entry name" value="TPR-like"/>
    <property type="match status" value="1"/>
</dbReference>
<evidence type="ECO:0000259" key="3">
    <source>
        <dbReference type="Pfam" id="PF00144"/>
    </source>
</evidence>
<keyword evidence="4" id="KW-0378">Hydrolase</keyword>
<organism evidence="4 5">
    <name type="scientific">Mucilaginibacter conchicola</name>
    <dbReference type="NCBI Taxonomy" id="2303333"/>
    <lineage>
        <taxon>Bacteria</taxon>
        <taxon>Pseudomonadati</taxon>
        <taxon>Bacteroidota</taxon>
        <taxon>Sphingobacteriia</taxon>
        <taxon>Sphingobacteriales</taxon>
        <taxon>Sphingobacteriaceae</taxon>
        <taxon>Mucilaginibacter</taxon>
    </lineage>
</organism>
<protein>
    <submittedName>
        <fullName evidence="4">Serine hydrolase</fullName>
    </submittedName>
</protein>
<gene>
    <name evidence="4" type="ORF">D0C36_07780</name>
</gene>
<dbReference type="InterPro" id="IPR019734">
    <property type="entry name" value="TPR_rpt"/>
</dbReference>
<feature type="chain" id="PRO_5016729276" evidence="2">
    <location>
        <begin position="20"/>
        <end position="458"/>
    </location>
</feature>
<dbReference type="SMART" id="SM00028">
    <property type="entry name" value="TPR"/>
    <property type="match status" value="2"/>
</dbReference>
<reference evidence="4 5" key="1">
    <citation type="submission" date="2018-08" db="EMBL/GenBank/DDBJ databases">
        <title>Mucilaginibacter sp. MYSH2.</title>
        <authorList>
            <person name="Seo T."/>
        </authorList>
    </citation>
    <scope>NUCLEOTIDE SEQUENCE [LARGE SCALE GENOMIC DNA]</scope>
    <source>
        <strain evidence="4 5">MYSH2</strain>
    </source>
</reference>
<dbReference type="OrthoDB" id="9793489at2"/>
<keyword evidence="5" id="KW-1185">Reference proteome</keyword>
<sequence length="458" mass="51446">MKNTCLTLFLTGASLVATAQNKASTIDSLIHQSNRIGVFKGNVLVIDKGKVIYEAGIGYTDATEKQALTVDYRFHIGSIAKEFNAVGIMMLKEQGKLMLDDKVSKYLSGFPTWADKISIKNLLQYASGLPNLKWGELHSDAEAMAALKAFDKLDFEPGTQYAYNNSNTLLQRQIIEKITGQSFADFVTEKMLKPCGMNNSVVDPGEQTPMMTKSYNNYKLQSAMQYPITGWTAVTLDDFYKWEKALENFKLISPQSTREILTPFAPGKQCGLGGGTMDGDKLTYHQHDGTALNYQALLTAYPTRGRTIILLTNNKQNTLYDVDHAIEAILDGKPYQQPKKSILNDFARQLDSLKGYEIIPWYNKLKDKYAAEYGFDNESSLNMIGYYYKGKNRIDDAIAVFEYNTQLFPQSGNVFDSLADAYNAKGNKEKTLLNYKRSVALDPNNEMAKKIIEELEKK</sequence>
<dbReference type="PANTHER" id="PTHR46825:SF9">
    <property type="entry name" value="BETA-LACTAMASE-RELATED DOMAIN-CONTAINING PROTEIN"/>
    <property type="match status" value="1"/>
</dbReference>
<dbReference type="AlphaFoldDB" id="A0A372NZS8"/>
<accession>A0A372NZS8</accession>
<dbReference type="GO" id="GO:0016787">
    <property type="term" value="F:hydrolase activity"/>
    <property type="evidence" value="ECO:0007669"/>
    <property type="project" value="UniProtKB-KW"/>
</dbReference>
<feature type="signal peptide" evidence="2">
    <location>
        <begin position="1"/>
        <end position="19"/>
    </location>
</feature>
<dbReference type="RefSeq" id="WP_117390974.1">
    <property type="nucleotide sequence ID" value="NZ_QWDC01000001.1"/>
</dbReference>
<name>A0A372NZS8_9SPHI</name>
<keyword evidence="1" id="KW-0802">TPR repeat</keyword>
<dbReference type="InterPro" id="IPR001466">
    <property type="entry name" value="Beta-lactam-related"/>
</dbReference>
<dbReference type="InterPro" id="IPR011990">
    <property type="entry name" value="TPR-like_helical_dom_sf"/>
</dbReference>
<evidence type="ECO:0000256" key="1">
    <source>
        <dbReference type="PROSITE-ProRule" id="PRU00339"/>
    </source>
</evidence>
<dbReference type="PANTHER" id="PTHR46825">
    <property type="entry name" value="D-ALANYL-D-ALANINE-CARBOXYPEPTIDASE/ENDOPEPTIDASE AMPH"/>
    <property type="match status" value="1"/>
</dbReference>
<evidence type="ECO:0000313" key="4">
    <source>
        <dbReference type="EMBL" id="RFZ95411.1"/>
    </source>
</evidence>
<keyword evidence="2" id="KW-0732">Signal</keyword>
<dbReference type="PROSITE" id="PS50005">
    <property type="entry name" value="TPR"/>
    <property type="match status" value="1"/>
</dbReference>
<dbReference type="InterPro" id="IPR050491">
    <property type="entry name" value="AmpC-like"/>
</dbReference>
<dbReference type="EMBL" id="QWDC01000001">
    <property type="protein sequence ID" value="RFZ95411.1"/>
    <property type="molecule type" value="Genomic_DNA"/>
</dbReference>
<dbReference type="InterPro" id="IPR012338">
    <property type="entry name" value="Beta-lactam/transpept-like"/>
</dbReference>
<proteinExistence type="predicted"/>
<comment type="caution">
    <text evidence="4">The sequence shown here is derived from an EMBL/GenBank/DDBJ whole genome shotgun (WGS) entry which is preliminary data.</text>
</comment>
<feature type="repeat" description="TPR" evidence="1">
    <location>
        <begin position="412"/>
        <end position="445"/>
    </location>
</feature>
<dbReference type="SUPFAM" id="SSF56601">
    <property type="entry name" value="beta-lactamase/transpeptidase-like"/>
    <property type="match status" value="1"/>
</dbReference>
<feature type="domain" description="Beta-lactamase-related" evidence="3">
    <location>
        <begin position="26"/>
        <end position="323"/>
    </location>
</feature>
<dbReference type="Proteomes" id="UP000264217">
    <property type="component" value="Unassembled WGS sequence"/>
</dbReference>
<evidence type="ECO:0000313" key="5">
    <source>
        <dbReference type="Proteomes" id="UP000264217"/>
    </source>
</evidence>
<evidence type="ECO:0000256" key="2">
    <source>
        <dbReference type="SAM" id="SignalP"/>
    </source>
</evidence>
<dbReference type="Gene3D" id="3.40.710.10">
    <property type="entry name" value="DD-peptidase/beta-lactamase superfamily"/>
    <property type="match status" value="1"/>
</dbReference>
<dbReference type="Gene3D" id="1.25.40.10">
    <property type="entry name" value="Tetratricopeptide repeat domain"/>
    <property type="match status" value="1"/>
</dbReference>
<dbReference type="Pfam" id="PF00144">
    <property type="entry name" value="Beta-lactamase"/>
    <property type="match status" value="1"/>
</dbReference>